<sequence>MGRLVAASNSNASAASCSTDMMDNIMEGVDWDTVGSLVDDASLAYAREFPKLMASQSSGETQDVSMEGDPGRVDDDDVEMGWMDDDQDADNARQGTPSPPSQNTAGPSQQLAKQGPGRISKETHRVIELVFSAVDELVDDISAQTGIVASRVRSILKRMLEGKDVVWSKIPDTTHGPEKTKQLLESGLRQADSAFDIAASQSGRTKDSIVAKYFKTYAHHQQGNEWNEFNRANGIIANARKAAGGSTAVGLMPSEAADAYSRAKDNGDLDKKLEALRDTLSTANTAQMTAVARRNLLESFKHSSSNLIRTAERANAAAIVLCVGAGIHQDQNFIHLDTSSGLQGFLEKLTGLSTDDILGLARTWSCSTHPSVNALQKVSQNNSQDLLKQMKAADPALGNTKVSKASSPVKHLSPAKQPPLQGYRNSSGIAGTPSTPQPLKSTANPVPAFDASPTKAGCRTILDDRVSMVVPNPPLLTVFTKDALVDWCVWTQRRKSHPIVFGSISTKNSPTSDISLTHYPVRFVFPGEETKGKTNSTSQGLKGVSVGHLRICYDAVTAPNGKLVLEPADTDDFLNSRKAIIITAPPMLTGDQMDNLKTHDSYVLGDWPVPAGHRFFLDQSVDCKGPPAVLVNDIASATFVHGAHLKRPKAKVASEAPSDSSSNAADSRSATPCIELSDSDDQTTPRAKGKAPAHKKGKKTDQFKNGRPDFEALAYEEDENGRTSVGSLGATHAIDRRGSADNRDSPRLACASSTLLGWRPFAIGADVHHGLILVPTHCVVSCFGPPGQHASVASQQLLPASTSNAPPPPPPPQASTSAAPNPLHHPAALPQLNIPQFGTPGLDMASLFQMVADQLNKGGAGSR</sequence>
<dbReference type="VEuPathDB" id="FungiDB:CC1G_12804"/>
<feature type="compositionally biased region" description="Polar residues" evidence="1">
    <location>
        <begin position="93"/>
        <end position="112"/>
    </location>
</feature>
<dbReference type="RefSeq" id="XP_001828150.2">
    <property type="nucleotide sequence ID" value="XM_001828098.2"/>
</dbReference>
<name>A8MZT8_COPC7</name>
<feature type="compositionally biased region" description="Low complexity" evidence="1">
    <location>
        <begin position="814"/>
        <end position="830"/>
    </location>
</feature>
<dbReference type="PROSITE" id="PS51257">
    <property type="entry name" value="PROKAR_LIPOPROTEIN"/>
    <property type="match status" value="1"/>
</dbReference>
<dbReference type="HOGENOM" id="CLU_331757_0_0_1"/>
<evidence type="ECO:0000313" key="2">
    <source>
        <dbReference type="EMBL" id="EAU93671.2"/>
    </source>
</evidence>
<gene>
    <name evidence="2" type="ORF">CC1G_12804</name>
</gene>
<feature type="compositionally biased region" description="Basic residues" evidence="1">
    <location>
        <begin position="687"/>
        <end position="698"/>
    </location>
</feature>
<dbReference type="GeneID" id="6004571"/>
<reference evidence="2 3" key="1">
    <citation type="journal article" date="2010" name="Proc. Natl. Acad. Sci. U.S.A.">
        <title>Insights into evolution of multicellular fungi from the assembled chromosomes of the mushroom Coprinopsis cinerea (Coprinus cinereus).</title>
        <authorList>
            <person name="Stajich J.E."/>
            <person name="Wilke S.K."/>
            <person name="Ahren D."/>
            <person name="Au C.H."/>
            <person name="Birren B.W."/>
            <person name="Borodovsky M."/>
            <person name="Burns C."/>
            <person name="Canback B."/>
            <person name="Casselton L.A."/>
            <person name="Cheng C.K."/>
            <person name="Deng J."/>
            <person name="Dietrich F.S."/>
            <person name="Fargo D.C."/>
            <person name="Farman M.L."/>
            <person name="Gathman A.C."/>
            <person name="Goldberg J."/>
            <person name="Guigo R."/>
            <person name="Hoegger P.J."/>
            <person name="Hooker J.B."/>
            <person name="Huggins A."/>
            <person name="James T.Y."/>
            <person name="Kamada T."/>
            <person name="Kilaru S."/>
            <person name="Kodira C."/>
            <person name="Kues U."/>
            <person name="Kupfer D."/>
            <person name="Kwan H.S."/>
            <person name="Lomsadze A."/>
            <person name="Li W."/>
            <person name="Lilly W.W."/>
            <person name="Ma L.J."/>
            <person name="Mackey A.J."/>
            <person name="Manning G."/>
            <person name="Martin F."/>
            <person name="Muraguchi H."/>
            <person name="Natvig D.O."/>
            <person name="Palmerini H."/>
            <person name="Ramesh M.A."/>
            <person name="Rehmeyer C.J."/>
            <person name="Roe B.A."/>
            <person name="Shenoy N."/>
            <person name="Stanke M."/>
            <person name="Ter-Hovhannisyan V."/>
            <person name="Tunlid A."/>
            <person name="Velagapudi R."/>
            <person name="Vision T.J."/>
            <person name="Zeng Q."/>
            <person name="Zolan M.E."/>
            <person name="Pukkila P.J."/>
        </authorList>
    </citation>
    <scope>NUCLEOTIDE SEQUENCE [LARGE SCALE GENOMIC DNA]</scope>
    <source>
        <strain evidence="3">Okayama-7 / 130 / ATCC MYA-4618 / FGSC 9003</strain>
    </source>
</reference>
<feature type="region of interest" description="Disordered" evidence="1">
    <location>
        <begin position="399"/>
        <end position="446"/>
    </location>
</feature>
<evidence type="ECO:0000256" key="1">
    <source>
        <dbReference type="SAM" id="MobiDB-lite"/>
    </source>
</evidence>
<protein>
    <submittedName>
        <fullName evidence="2">Uncharacterized protein</fullName>
    </submittedName>
</protein>
<evidence type="ECO:0000313" key="3">
    <source>
        <dbReference type="Proteomes" id="UP000001861"/>
    </source>
</evidence>
<dbReference type="KEGG" id="cci:CC1G_12804"/>
<dbReference type="AlphaFoldDB" id="A8MZT8"/>
<feature type="compositionally biased region" description="Polar residues" evidence="1">
    <location>
        <begin position="423"/>
        <end position="444"/>
    </location>
</feature>
<feature type="compositionally biased region" description="Acidic residues" evidence="1">
    <location>
        <begin position="74"/>
        <end position="89"/>
    </location>
</feature>
<organism evidence="2 3">
    <name type="scientific">Coprinopsis cinerea (strain Okayama-7 / 130 / ATCC MYA-4618 / FGSC 9003)</name>
    <name type="common">Inky cap fungus</name>
    <name type="synonym">Hormographiella aspergillata</name>
    <dbReference type="NCBI Taxonomy" id="240176"/>
    <lineage>
        <taxon>Eukaryota</taxon>
        <taxon>Fungi</taxon>
        <taxon>Dikarya</taxon>
        <taxon>Basidiomycota</taxon>
        <taxon>Agaricomycotina</taxon>
        <taxon>Agaricomycetes</taxon>
        <taxon>Agaricomycetidae</taxon>
        <taxon>Agaricales</taxon>
        <taxon>Agaricineae</taxon>
        <taxon>Psathyrellaceae</taxon>
        <taxon>Coprinopsis</taxon>
    </lineage>
</organism>
<dbReference type="EMBL" id="AACS02000001">
    <property type="protein sequence ID" value="EAU93671.2"/>
    <property type="molecule type" value="Genomic_DNA"/>
</dbReference>
<comment type="caution">
    <text evidence="2">The sequence shown here is derived from an EMBL/GenBank/DDBJ whole genome shotgun (WGS) entry which is preliminary data.</text>
</comment>
<feature type="region of interest" description="Disordered" evidence="1">
    <location>
        <begin position="646"/>
        <end position="707"/>
    </location>
</feature>
<feature type="compositionally biased region" description="Low complexity" evidence="1">
    <location>
        <begin position="653"/>
        <end position="670"/>
    </location>
</feature>
<feature type="compositionally biased region" description="Polar residues" evidence="1">
    <location>
        <begin position="54"/>
        <end position="64"/>
    </location>
</feature>
<dbReference type="Proteomes" id="UP000001861">
    <property type="component" value="Unassembled WGS sequence"/>
</dbReference>
<keyword evidence="3" id="KW-1185">Reference proteome</keyword>
<accession>A8MZT8</accession>
<dbReference type="InParanoid" id="A8MZT8"/>
<feature type="region of interest" description="Disordered" evidence="1">
    <location>
        <begin position="54"/>
        <end position="118"/>
    </location>
</feature>
<feature type="region of interest" description="Disordered" evidence="1">
    <location>
        <begin position="799"/>
        <end position="834"/>
    </location>
</feature>
<proteinExistence type="predicted"/>